<dbReference type="GO" id="GO:0015631">
    <property type="term" value="F:tubulin binding"/>
    <property type="evidence" value="ECO:0007669"/>
    <property type="project" value="InterPro"/>
</dbReference>
<dbReference type="PANTHER" id="PTHR15614:SF2">
    <property type="entry name" value="INTRAFLAGELLAR TRANSPORT PROTEIN 81 HOMOLOG"/>
    <property type="match status" value="1"/>
</dbReference>
<protein>
    <submittedName>
        <fullName evidence="2">Uncharacterized protein</fullName>
    </submittedName>
</protein>
<dbReference type="GO" id="GO:0060271">
    <property type="term" value="P:cilium assembly"/>
    <property type="evidence" value="ECO:0007669"/>
    <property type="project" value="InterPro"/>
</dbReference>
<dbReference type="GO" id="GO:0042073">
    <property type="term" value="P:intraciliary transport"/>
    <property type="evidence" value="ECO:0007669"/>
    <property type="project" value="InterPro"/>
</dbReference>
<reference evidence="2" key="2">
    <citation type="submission" date="2025-08" db="UniProtKB">
        <authorList>
            <consortium name="Ensembl"/>
        </authorList>
    </citation>
    <scope>IDENTIFICATION</scope>
</reference>
<dbReference type="InterPro" id="IPR029600">
    <property type="entry name" value="IFT81"/>
</dbReference>
<name>A0A4W5QZC2_9TELE</name>
<evidence type="ECO:0000256" key="1">
    <source>
        <dbReference type="SAM" id="MobiDB-lite"/>
    </source>
</evidence>
<dbReference type="AlphaFoldDB" id="A0A4W5QZC2"/>
<organism evidence="2 3">
    <name type="scientific">Hucho hucho</name>
    <name type="common">huchen</name>
    <dbReference type="NCBI Taxonomy" id="62062"/>
    <lineage>
        <taxon>Eukaryota</taxon>
        <taxon>Metazoa</taxon>
        <taxon>Chordata</taxon>
        <taxon>Craniata</taxon>
        <taxon>Vertebrata</taxon>
        <taxon>Euteleostomi</taxon>
        <taxon>Actinopterygii</taxon>
        <taxon>Neopterygii</taxon>
        <taxon>Teleostei</taxon>
        <taxon>Protacanthopterygii</taxon>
        <taxon>Salmoniformes</taxon>
        <taxon>Salmonidae</taxon>
        <taxon>Salmoninae</taxon>
        <taxon>Hucho</taxon>
    </lineage>
</organism>
<feature type="compositionally biased region" description="Basic and acidic residues" evidence="1">
    <location>
        <begin position="82"/>
        <end position="99"/>
    </location>
</feature>
<dbReference type="PANTHER" id="PTHR15614">
    <property type="entry name" value="INTRAFLAGELLAR TRANSPORT PROTEIN 81 HOMOLOG"/>
    <property type="match status" value="1"/>
</dbReference>
<dbReference type="Ensembl" id="ENSHHUT00000081783.1">
    <property type="protein sequence ID" value="ENSHHUP00000079230.1"/>
    <property type="gene ID" value="ENSHHUG00000046196.1"/>
</dbReference>
<dbReference type="GO" id="GO:0036064">
    <property type="term" value="C:ciliary basal body"/>
    <property type="evidence" value="ECO:0007669"/>
    <property type="project" value="TreeGrafter"/>
</dbReference>
<reference evidence="2" key="3">
    <citation type="submission" date="2025-09" db="UniProtKB">
        <authorList>
            <consortium name="Ensembl"/>
        </authorList>
    </citation>
    <scope>IDENTIFICATION</scope>
</reference>
<accession>A0A4W5QZC2</accession>
<dbReference type="GO" id="GO:0030992">
    <property type="term" value="C:intraciliary transport particle B"/>
    <property type="evidence" value="ECO:0007669"/>
    <property type="project" value="InterPro"/>
</dbReference>
<sequence>MKELRHLRQQCQGLTQDYEEKKAQYDSCAAGLESNRSKLEQIIELQMQQAADEMKAYVSADPQERRKTIREQYMKNVAEQESLGKKLREQQKAARESHRPNMKQVKMWLDLEQLMVCMLGCFLRAQSQASIGKVIQEGGEDRLVL</sequence>
<reference evidence="3" key="1">
    <citation type="submission" date="2018-06" db="EMBL/GenBank/DDBJ databases">
        <title>Genome assembly of Danube salmon.</title>
        <authorList>
            <person name="Macqueen D.J."/>
            <person name="Gundappa M.K."/>
        </authorList>
    </citation>
    <scope>NUCLEOTIDE SEQUENCE [LARGE SCALE GENOMIC DNA]</scope>
</reference>
<feature type="region of interest" description="Disordered" evidence="1">
    <location>
        <begin position="80"/>
        <end position="101"/>
    </location>
</feature>
<dbReference type="STRING" id="62062.ENSHHUP00000079230"/>
<proteinExistence type="predicted"/>
<dbReference type="Proteomes" id="UP000314982">
    <property type="component" value="Unassembled WGS sequence"/>
</dbReference>
<dbReference type="GeneTree" id="ENSGT00390000000999"/>
<evidence type="ECO:0000313" key="2">
    <source>
        <dbReference type="Ensembl" id="ENSHHUP00000079230.1"/>
    </source>
</evidence>
<keyword evidence="3" id="KW-1185">Reference proteome</keyword>
<evidence type="ECO:0000313" key="3">
    <source>
        <dbReference type="Proteomes" id="UP000314982"/>
    </source>
</evidence>